<feature type="domain" description="6-phosphogluconate dehydrogenase NADP-binding" evidence="1">
    <location>
        <begin position="8"/>
        <end position="131"/>
    </location>
</feature>
<feature type="domain" description="Phosphogluconate dehydrogenase NAD-binding putative C-terminal" evidence="2">
    <location>
        <begin position="212"/>
        <end position="290"/>
    </location>
</feature>
<dbReference type="InterPro" id="IPR008927">
    <property type="entry name" value="6-PGluconate_DH-like_C_sf"/>
</dbReference>
<dbReference type="AlphaFoldDB" id="A0AAW0Z297"/>
<dbReference type="Pfam" id="PF03446">
    <property type="entry name" value="NAD_binding_2"/>
    <property type="match status" value="1"/>
</dbReference>
<gene>
    <name evidence="3" type="ORF">IAR55_001441</name>
</gene>
<sequence>MAITTISFLYPGAMGSSLARVLHQRQPHLTLLTSLTGRSQKTIDRATSCGLQNVPLPDLVSRSDLIISILPPSAATTLAKQIVSVLPTVTRVSSDPPIYLDANAISPDTVAAISKIVQEHGIPFIDGGVFGLPATEDGSSIPKLYLSAAPETEDKMKEVAEVLTGGGEGKGLKVPTLEGAGVGGASALKMCFGGINKGLIGLASVAVLAAQAHSPGTAKALMELLAQAKPDLLQGFTKSFPDSVNKAYRWVGEMEEVSAFITASLLPTAPKDGPSPADTYKGLAQVFQRVADSYDASESGREGGEDVTTLLDWAEESKKILDAKKGS</sequence>
<dbReference type="InterPro" id="IPR006115">
    <property type="entry name" value="6PGDH_NADP-bd"/>
</dbReference>
<dbReference type="Gene3D" id="3.40.50.720">
    <property type="entry name" value="NAD(P)-binding Rossmann-like Domain"/>
    <property type="match status" value="1"/>
</dbReference>
<dbReference type="Proteomes" id="UP001388673">
    <property type="component" value="Unassembled WGS sequence"/>
</dbReference>
<name>A0AAW0Z297_9TREE</name>
<dbReference type="Pfam" id="PF09130">
    <property type="entry name" value="DUF1932"/>
    <property type="match status" value="1"/>
</dbReference>
<comment type="caution">
    <text evidence="3">The sequence shown here is derived from an EMBL/GenBank/DDBJ whole genome shotgun (WGS) entry which is preliminary data.</text>
</comment>
<evidence type="ECO:0000259" key="2">
    <source>
        <dbReference type="Pfam" id="PF09130"/>
    </source>
</evidence>
<dbReference type="InterPro" id="IPR015814">
    <property type="entry name" value="Pgluconate_DH_NAD-bd_C"/>
</dbReference>
<evidence type="ECO:0000313" key="3">
    <source>
        <dbReference type="EMBL" id="KAK8864195.1"/>
    </source>
</evidence>
<evidence type="ECO:0000259" key="1">
    <source>
        <dbReference type="Pfam" id="PF03446"/>
    </source>
</evidence>
<evidence type="ECO:0000313" key="4">
    <source>
        <dbReference type="Proteomes" id="UP001388673"/>
    </source>
</evidence>
<organism evidence="3 4">
    <name type="scientific">Kwoniella newhampshirensis</name>
    <dbReference type="NCBI Taxonomy" id="1651941"/>
    <lineage>
        <taxon>Eukaryota</taxon>
        <taxon>Fungi</taxon>
        <taxon>Dikarya</taxon>
        <taxon>Basidiomycota</taxon>
        <taxon>Agaricomycotina</taxon>
        <taxon>Tremellomycetes</taxon>
        <taxon>Tremellales</taxon>
        <taxon>Cryptococcaceae</taxon>
        <taxon>Kwoniella</taxon>
    </lineage>
</organism>
<protein>
    <recommendedName>
        <fullName evidence="5">Phosphogluconate dehydrogenase NAD-binding putative C-terminal domain-containing protein</fullName>
    </recommendedName>
</protein>
<dbReference type="GeneID" id="92178700"/>
<reference evidence="3 4" key="1">
    <citation type="journal article" date="2024" name="bioRxiv">
        <title>Comparative genomics of Cryptococcus and Kwoniella reveals pathogenesis evolution and contrasting karyotype dynamics via intercentromeric recombination or chromosome fusion.</title>
        <authorList>
            <person name="Coelho M.A."/>
            <person name="David-Palma M."/>
            <person name="Shea T."/>
            <person name="Bowers K."/>
            <person name="McGinley-Smith S."/>
            <person name="Mohammad A.W."/>
            <person name="Gnirke A."/>
            <person name="Yurkov A.M."/>
            <person name="Nowrousian M."/>
            <person name="Sun S."/>
            <person name="Cuomo C.A."/>
            <person name="Heitman J."/>
        </authorList>
    </citation>
    <scope>NUCLEOTIDE SEQUENCE [LARGE SCALE GENOMIC DNA]</scope>
    <source>
        <strain evidence="3 4">CBS 13917</strain>
    </source>
</reference>
<dbReference type="GO" id="GO:0050661">
    <property type="term" value="F:NADP binding"/>
    <property type="evidence" value="ECO:0007669"/>
    <property type="project" value="InterPro"/>
</dbReference>
<dbReference type="InterPro" id="IPR013328">
    <property type="entry name" value="6PGD_dom2"/>
</dbReference>
<proteinExistence type="predicted"/>
<dbReference type="EMBL" id="JBCAWK010000003">
    <property type="protein sequence ID" value="KAK8864195.1"/>
    <property type="molecule type" value="Genomic_DNA"/>
</dbReference>
<dbReference type="Gene3D" id="1.10.1040.10">
    <property type="entry name" value="N-(1-d-carboxylethyl)-l-norvaline Dehydrogenase, domain 2"/>
    <property type="match status" value="1"/>
</dbReference>
<dbReference type="RefSeq" id="XP_066804491.1">
    <property type="nucleotide sequence ID" value="XM_066944568.1"/>
</dbReference>
<accession>A0AAW0Z297</accession>
<dbReference type="InterPro" id="IPR036291">
    <property type="entry name" value="NAD(P)-bd_dom_sf"/>
</dbReference>
<dbReference type="SUPFAM" id="SSF48179">
    <property type="entry name" value="6-phosphogluconate dehydrogenase C-terminal domain-like"/>
    <property type="match status" value="1"/>
</dbReference>
<evidence type="ECO:0008006" key="5">
    <source>
        <dbReference type="Google" id="ProtNLM"/>
    </source>
</evidence>
<keyword evidence="4" id="KW-1185">Reference proteome</keyword>
<dbReference type="KEGG" id="kne:92178700"/>
<dbReference type="SUPFAM" id="SSF51735">
    <property type="entry name" value="NAD(P)-binding Rossmann-fold domains"/>
    <property type="match status" value="1"/>
</dbReference>